<dbReference type="PANTHER" id="PTHR31272:SF4">
    <property type="entry name" value="CYTOCHROME C-TYPE BIOGENESIS PROTEIN HI_1454-RELATED"/>
    <property type="match status" value="1"/>
</dbReference>
<feature type="transmembrane region" description="Helical" evidence="1">
    <location>
        <begin position="212"/>
        <end position="233"/>
    </location>
</feature>
<dbReference type="EMBL" id="CP043641">
    <property type="protein sequence ID" value="QNE36425.1"/>
    <property type="molecule type" value="Genomic_DNA"/>
</dbReference>
<dbReference type="Proteomes" id="UP000515511">
    <property type="component" value="Chromosome"/>
</dbReference>
<dbReference type="InterPro" id="IPR051790">
    <property type="entry name" value="Cytochrome_c-biogenesis_DsbD"/>
</dbReference>
<keyword evidence="1" id="KW-1133">Transmembrane helix</keyword>
<accession>A0A7G6YD60</accession>
<evidence type="ECO:0000256" key="1">
    <source>
        <dbReference type="SAM" id="Phobius"/>
    </source>
</evidence>
<feature type="transmembrane region" description="Helical" evidence="1">
    <location>
        <begin position="97"/>
        <end position="118"/>
    </location>
</feature>
<proteinExistence type="predicted"/>
<keyword evidence="1" id="KW-0812">Transmembrane</keyword>
<sequence length="300" mass="30428">MQRLPRETGLRGRTARPVNASDLVYSFALGLAAALNPCGFPLLPAYLAIFLDGEDTAVHARILRALRAAAAMTSGFVLVFAVAGLAVAAGLRLGLAWTPYFTAALGLVLLVVGVFSVAGKSVRLPVIALPFRSGKGPLAMAGYGAAFAATSLGCTLPLFLAAASPSVTEGAALAALTAAVAYAVGMGIFVAACSVVAALLGAEAVRVAGRRFARFVPRIASVLLIVVGVYLLAYGTRLVVQPAGEHTLSTYVAGVADALGSAVSAHPLIIGATATLIVVAALSGIAIARRRRTPTPPEQQ</sequence>
<feature type="transmembrane region" description="Helical" evidence="1">
    <location>
        <begin position="138"/>
        <end position="160"/>
    </location>
</feature>
<dbReference type="PANTHER" id="PTHR31272">
    <property type="entry name" value="CYTOCHROME C-TYPE BIOGENESIS PROTEIN HI_1454-RELATED"/>
    <property type="match status" value="1"/>
</dbReference>
<dbReference type="KEGG" id="lse:F1C12_15775"/>
<reference evidence="3" key="1">
    <citation type="submission" date="2019-09" db="EMBL/GenBank/DDBJ databases">
        <title>Antimicrobial potential of Antarctic Bacteria.</title>
        <authorList>
            <person name="Benaud N."/>
            <person name="Edwards R.J."/>
            <person name="Ferrari B.C."/>
        </authorList>
    </citation>
    <scope>NUCLEOTIDE SEQUENCE [LARGE SCALE GENOMIC DNA]</scope>
    <source>
        <strain evidence="3">INR9</strain>
    </source>
</reference>
<name>A0A7G6YD60_9MICO</name>
<protein>
    <submittedName>
        <fullName evidence="2">Uncharacterized protein</fullName>
    </submittedName>
</protein>
<evidence type="ECO:0000313" key="2">
    <source>
        <dbReference type="EMBL" id="QNE36425.1"/>
    </source>
</evidence>
<evidence type="ECO:0000313" key="3">
    <source>
        <dbReference type="Proteomes" id="UP000515511"/>
    </source>
</evidence>
<feature type="transmembrane region" description="Helical" evidence="1">
    <location>
        <begin position="172"/>
        <end position="200"/>
    </location>
</feature>
<gene>
    <name evidence="2" type="ORF">F1C12_15775</name>
</gene>
<keyword evidence="1" id="KW-0472">Membrane</keyword>
<feature type="transmembrane region" description="Helical" evidence="1">
    <location>
        <begin position="23"/>
        <end position="47"/>
    </location>
</feature>
<dbReference type="AlphaFoldDB" id="A0A7G6YD60"/>
<feature type="transmembrane region" description="Helical" evidence="1">
    <location>
        <begin position="68"/>
        <end position="91"/>
    </location>
</feature>
<organism evidence="2 3">
    <name type="scientific">Leifsonia shinshuensis</name>
    <dbReference type="NCBI Taxonomy" id="150026"/>
    <lineage>
        <taxon>Bacteria</taxon>
        <taxon>Bacillati</taxon>
        <taxon>Actinomycetota</taxon>
        <taxon>Actinomycetes</taxon>
        <taxon>Micrococcales</taxon>
        <taxon>Microbacteriaceae</taxon>
        <taxon>Leifsonia</taxon>
    </lineage>
</organism>
<feature type="transmembrane region" description="Helical" evidence="1">
    <location>
        <begin position="268"/>
        <end position="288"/>
    </location>
</feature>